<sequence>MLWLWQPLTSRPSCLWVLRLDGTQLEPSRVWVYVVNLDLRTSPEVGANRVGWTY</sequence>
<evidence type="ECO:0000313" key="2">
    <source>
        <dbReference type="Proteomes" id="UP000724874"/>
    </source>
</evidence>
<protein>
    <submittedName>
        <fullName evidence="1">Uncharacterized protein</fullName>
    </submittedName>
</protein>
<name>A0A9P5NI02_GYMJU</name>
<comment type="caution">
    <text evidence="1">The sequence shown here is derived from an EMBL/GenBank/DDBJ whole genome shotgun (WGS) entry which is preliminary data.</text>
</comment>
<gene>
    <name evidence="1" type="ORF">CPB84DRAFT_1783291</name>
</gene>
<proteinExistence type="predicted"/>
<accession>A0A9P5NI02</accession>
<organism evidence="1 2">
    <name type="scientific">Gymnopilus junonius</name>
    <name type="common">Spectacular rustgill mushroom</name>
    <name type="synonym">Gymnopilus spectabilis subsp. junonius</name>
    <dbReference type="NCBI Taxonomy" id="109634"/>
    <lineage>
        <taxon>Eukaryota</taxon>
        <taxon>Fungi</taxon>
        <taxon>Dikarya</taxon>
        <taxon>Basidiomycota</taxon>
        <taxon>Agaricomycotina</taxon>
        <taxon>Agaricomycetes</taxon>
        <taxon>Agaricomycetidae</taxon>
        <taxon>Agaricales</taxon>
        <taxon>Agaricineae</taxon>
        <taxon>Hymenogastraceae</taxon>
        <taxon>Gymnopilus</taxon>
    </lineage>
</organism>
<dbReference type="EMBL" id="JADNYJ010000066">
    <property type="protein sequence ID" value="KAF8893735.1"/>
    <property type="molecule type" value="Genomic_DNA"/>
</dbReference>
<reference evidence="1" key="1">
    <citation type="submission" date="2020-11" db="EMBL/GenBank/DDBJ databases">
        <authorList>
            <consortium name="DOE Joint Genome Institute"/>
            <person name="Ahrendt S."/>
            <person name="Riley R."/>
            <person name="Andreopoulos W."/>
            <person name="LaButti K."/>
            <person name="Pangilinan J."/>
            <person name="Ruiz-duenas F.J."/>
            <person name="Barrasa J.M."/>
            <person name="Sanchez-Garcia M."/>
            <person name="Camarero S."/>
            <person name="Miyauchi S."/>
            <person name="Serrano A."/>
            <person name="Linde D."/>
            <person name="Babiker R."/>
            <person name="Drula E."/>
            <person name="Ayuso-Fernandez I."/>
            <person name="Pacheco R."/>
            <person name="Padilla G."/>
            <person name="Ferreira P."/>
            <person name="Barriuso J."/>
            <person name="Kellner H."/>
            <person name="Castanera R."/>
            <person name="Alfaro M."/>
            <person name="Ramirez L."/>
            <person name="Pisabarro A.G."/>
            <person name="Kuo A."/>
            <person name="Tritt A."/>
            <person name="Lipzen A."/>
            <person name="He G."/>
            <person name="Yan M."/>
            <person name="Ng V."/>
            <person name="Cullen D."/>
            <person name="Martin F."/>
            <person name="Rosso M.-N."/>
            <person name="Henrissat B."/>
            <person name="Hibbett D."/>
            <person name="Martinez A.T."/>
            <person name="Grigoriev I.V."/>
        </authorList>
    </citation>
    <scope>NUCLEOTIDE SEQUENCE</scope>
    <source>
        <strain evidence="1">AH 44721</strain>
    </source>
</reference>
<keyword evidence="2" id="KW-1185">Reference proteome</keyword>
<evidence type="ECO:0000313" key="1">
    <source>
        <dbReference type="EMBL" id="KAF8893735.1"/>
    </source>
</evidence>
<dbReference type="AlphaFoldDB" id="A0A9P5NI02"/>
<dbReference type="Proteomes" id="UP000724874">
    <property type="component" value="Unassembled WGS sequence"/>
</dbReference>